<dbReference type="InterPro" id="IPR029044">
    <property type="entry name" value="Nucleotide-diphossugar_trans"/>
</dbReference>
<dbReference type="RefSeq" id="WP_377983195.1">
    <property type="nucleotide sequence ID" value="NZ_JBBKXZ010000002.1"/>
</dbReference>
<dbReference type="PANTHER" id="PTHR43685:SF2">
    <property type="entry name" value="GLYCOSYLTRANSFERASE 2-LIKE DOMAIN-CONTAINING PROTEIN"/>
    <property type="match status" value="1"/>
</dbReference>
<accession>A0ABW6DEG2</accession>
<gene>
    <name evidence="2" type="ORF">U0R10_06745</name>
</gene>
<reference evidence="2 3" key="1">
    <citation type="submission" date="2024-03" db="EMBL/GenBank/DDBJ databases">
        <title>Aquirufa genome sequencing.</title>
        <authorList>
            <person name="Pitt A."/>
            <person name="Hahn M.W."/>
        </authorList>
    </citation>
    <scope>NUCLEOTIDE SEQUENCE [LARGE SCALE GENOMIC DNA]</scope>
    <source>
        <strain evidence="2 3">OSTEICH-129V</strain>
    </source>
</reference>
<sequence>MVNEKQEPIVSVIIATLNAEKYLEEALNSILNQTYQNFEILIIDGGSTDNSQTIASTFPRVSFIKQQGFGLFDAWNQGIKMSKGQFVAFLDSDDIWESSTLTNHMNALLSDPSKIGSVGHVNFFIEKTQTPPPEFKLALLEKSHLAYMPGCFMGRREIFNRIGYYETEWKIASDIIWFGKVKELNGEICLLDHVVLNKRVHKNNISYNSVDEDIYGRELLKLLHLKLKSRRE</sequence>
<dbReference type="Pfam" id="PF00535">
    <property type="entry name" value="Glycos_transf_2"/>
    <property type="match status" value="1"/>
</dbReference>
<comment type="caution">
    <text evidence="2">The sequence shown here is derived from an EMBL/GenBank/DDBJ whole genome shotgun (WGS) entry which is preliminary data.</text>
</comment>
<dbReference type="InterPro" id="IPR050834">
    <property type="entry name" value="Glycosyltransf_2"/>
</dbReference>
<name>A0ABW6DEG2_9BACT</name>
<dbReference type="GO" id="GO:0016757">
    <property type="term" value="F:glycosyltransferase activity"/>
    <property type="evidence" value="ECO:0007669"/>
    <property type="project" value="UniProtKB-KW"/>
</dbReference>
<dbReference type="InterPro" id="IPR001173">
    <property type="entry name" value="Glyco_trans_2-like"/>
</dbReference>
<evidence type="ECO:0000313" key="3">
    <source>
        <dbReference type="Proteomes" id="UP001598138"/>
    </source>
</evidence>
<dbReference type="SUPFAM" id="SSF53448">
    <property type="entry name" value="Nucleotide-diphospho-sugar transferases"/>
    <property type="match status" value="1"/>
</dbReference>
<dbReference type="EC" id="2.4.-.-" evidence="2"/>
<protein>
    <submittedName>
        <fullName evidence="2">Glycosyltransferase</fullName>
        <ecNumber evidence="2">2.4.-.-</ecNumber>
    </submittedName>
</protein>
<dbReference type="EMBL" id="JBBKXZ010000002">
    <property type="protein sequence ID" value="MFD3394313.1"/>
    <property type="molecule type" value="Genomic_DNA"/>
</dbReference>
<evidence type="ECO:0000259" key="1">
    <source>
        <dbReference type="Pfam" id="PF00535"/>
    </source>
</evidence>
<keyword evidence="2" id="KW-0328">Glycosyltransferase</keyword>
<keyword evidence="2" id="KW-0808">Transferase</keyword>
<proteinExistence type="predicted"/>
<dbReference type="Gene3D" id="3.90.550.10">
    <property type="entry name" value="Spore Coat Polysaccharide Biosynthesis Protein SpsA, Chain A"/>
    <property type="match status" value="1"/>
</dbReference>
<evidence type="ECO:0000313" key="2">
    <source>
        <dbReference type="EMBL" id="MFD3394313.1"/>
    </source>
</evidence>
<keyword evidence="3" id="KW-1185">Reference proteome</keyword>
<dbReference type="Proteomes" id="UP001598138">
    <property type="component" value="Unassembled WGS sequence"/>
</dbReference>
<dbReference type="PANTHER" id="PTHR43685">
    <property type="entry name" value="GLYCOSYLTRANSFERASE"/>
    <property type="match status" value="1"/>
</dbReference>
<feature type="domain" description="Glycosyltransferase 2-like" evidence="1">
    <location>
        <begin position="11"/>
        <end position="162"/>
    </location>
</feature>
<organism evidence="2 3">
    <name type="scientific">Aquirufa avitistagni</name>
    <dbReference type="NCBI Taxonomy" id="3104728"/>
    <lineage>
        <taxon>Bacteria</taxon>
        <taxon>Pseudomonadati</taxon>
        <taxon>Bacteroidota</taxon>
        <taxon>Cytophagia</taxon>
        <taxon>Cytophagales</taxon>
        <taxon>Flectobacillaceae</taxon>
        <taxon>Aquirufa</taxon>
    </lineage>
</organism>